<dbReference type="GO" id="GO:0016998">
    <property type="term" value="P:cell wall macromolecule catabolic process"/>
    <property type="evidence" value="ECO:0007669"/>
    <property type="project" value="InterPro"/>
</dbReference>
<dbReference type="PROSITE" id="PS00953">
    <property type="entry name" value="GLYCOSYL_HYDROL_F25_1"/>
    <property type="match status" value="1"/>
</dbReference>
<dbReference type="AlphaFoldDB" id="A0A2T0BJG7"/>
<keyword evidence="2 4" id="KW-0378">Hydrolase</keyword>
<feature type="domain" description="Peptidoglycan binding-like" evidence="5">
    <location>
        <begin position="246"/>
        <end position="297"/>
    </location>
</feature>
<gene>
    <name evidence="6" type="primary">lyc</name>
    <name evidence="6" type="ORF">CLVI_03430</name>
</gene>
<evidence type="ECO:0000256" key="3">
    <source>
        <dbReference type="ARBA" id="ARBA00023295"/>
    </source>
</evidence>
<dbReference type="InterPro" id="IPR017853">
    <property type="entry name" value="GH"/>
</dbReference>
<comment type="catalytic activity">
    <reaction evidence="4">
        <text>Hydrolysis of (1-&gt;4)-beta-linkages between N-acetylmuramic acid and N-acetyl-D-glucosamine residues in a peptidoglycan and between N-acetyl-D-glucosamine residues in chitodextrins.</text>
        <dbReference type="EC" id="3.2.1.17"/>
    </reaction>
</comment>
<dbReference type="Gene3D" id="3.20.20.80">
    <property type="entry name" value="Glycosidases"/>
    <property type="match status" value="1"/>
</dbReference>
<dbReference type="PROSITE" id="PS51904">
    <property type="entry name" value="GLYCOSYL_HYDROL_F25_2"/>
    <property type="match status" value="1"/>
</dbReference>
<dbReference type="InterPro" id="IPR002053">
    <property type="entry name" value="Glyco_hydro_25"/>
</dbReference>
<dbReference type="SUPFAM" id="SSF51445">
    <property type="entry name" value="(Trans)glycosidases"/>
    <property type="match status" value="1"/>
</dbReference>
<evidence type="ECO:0000313" key="6">
    <source>
        <dbReference type="EMBL" id="PRR84045.1"/>
    </source>
</evidence>
<dbReference type="InterPro" id="IPR008270">
    <property type="entry name" value="Glyco_hydro_25_AS"/>
</dbReference>
<evidence type="ECO:0000256" key="2">
    <source>
        <dbReference type="ARBA" id="ARBA00022801"/>
    </source>
</evidence>
<dbReference type="GO" id="GO:0009253">
    <property type="term" value="P:peptidoglycan catabolic process"/>
    <property type="evidence" value="ECO:0007669"/>
    <property type="project" value="InterPro"/>
</dbReference>
<evidence type="ECO:0000259" key="5">
    <source>
        <dbReference type="Pfam" id="PF01471"/>
    </source>
</evidence>
<dbReference type="InterPro" id="IPR036365">
    <property type="entry name" value="PGBD-like_sf"/>
</dbReference>
<evidence type="ECO:0000256" key="1">
    <source>
        <dbReference type="ARBA" id="ARBA00010646"/>
    </source>
</evidence>
<keyword evidence="3 4" id="KW-0326">Glycosidase</keyword>
<dbReference type="Pfam" id="PF01471">
    <property type="entry name" value="PG_binding_1"/>
    <property type="match status" value="1"/>
</dbReference>
<dbReference type="PANTHER" id="PTHR34135:SF2">
    <property type="entry name" value="LYSOZYME"/>
    <property type="match status" value="1"/>
</dbReference>
<sequence>MRGIDVSNHNGIIDFTRVRNSGIELVYMKATEGTTYQDSFLDRNYNGAIGANMMVGFYHFLAGTSLPETQAENFYNQIKNKVSALKPSLDLEVSGFDVINYALRFIKRFEALSNLPIVIYSSPYFINANLDSRLAKYPLWVAHYGVMTPMKNNIWGTSHVGHQYTETGRVDGVNGYCDLNNFYSGIFVSDTRIENPSKSDYSSIVRELQNQINLQGFGNVAVDGIAGNEALSHVPTLRFGAQGGITKAMQMLINEYGYALIPDGIFGQNTRNAVIAFQGSKGLIQDGIVGPNTWSKLLQL</sequence>
<evidence type="ECO:0000313" key="7">
    <source>
        <dbReference type="Proteomes" id="UP000239471"/>
    </source>
</evidence>
<dbReference type="SUPFAM" id="SSF47090">
    <property type="entry name" value="PGBD-like"/>
    <property type="match status" value="1"/>
</dbReference>
<organism evidence="6 7">
    <name type="scientific">Clostridium vincentii</name>
    <dbReference type="NCBI Taxonomy" id="52704"/>
    <lineage>
        <taxon>Bacteria</taxon>
        <taxon>Bacillati</taxon>
        <taxon>Bacillota</taxon>
        <taxon>Clostridia</taxon>
        <taxon>Eubacteriales</taxon>
        <taxon>Clostridiaceae</taxon>
        <taxon>Clostridium</taxon>
    </lineage>
</organism>
<protein>
    <recommendedName>
        <fullName evidence="4">Lysozyme</fullName>
        <ecNumber evidence="4">3.2.1.17</ecNumber>
    </recommendedName>
</protein>
<dbReference type="PANTHER" id="PTHR34135">
    <property type="entry name" value="LYSOZYME"/>
    <property type="match status" value="1"/>
</dbReference>
<dbReference type="SMART" id="SM00641">
    <property type="entry name" value="Glyco_25"/>
    <property type="match status" value="1"/>
</dbReference>
<reference evidence="6 7" key="1">
    <citation type="submission" date="2018-03" db="EMBL/GenBank/DDBJ databases">
        <title>Genome sequence of Clostridium vincentii DSM 10228.</title>
        <authorList>
            <person name="Poehlein A."/>
            <person name="Daniel R."/>
        </authorList>
    </citation>
    <scope>NUCLEOTIDE SEQUENCE [LARGE SCALE GENOMIC DNA]</scope>
    <source>
        <strain evidence="6 7">DSM 10228</strain>
    </source>
</reference>
<dbReference type="Gene3D" id="1.10.101.10">
    <property type="entry name" value="PGBD-like superfamily/PGBD"/>
    <property type="match status" value="1"/>
</dbReference>
<dbReference type="GO" id="GO:0003796">
    <property type="term" value="F:lysozyme activity"/>
    <property type="evidence" value="ECO:0007669"/>
    <property type="project" value="UniProtKB-EC"/>
</dbReference>
<proteinExistence type="inferred from homology"/>
<evidence type="ECO:0000256" key="4">
    <source>
        <dbReference type="RuleBase" id="RU361176"/>
    </source>
</evidence>
<comment type="similarity">
    <text evidence="1 4">Belongs to the glycosyl hydrolase 25 family.</text>
</comment>
<dbReference type="Proteomes" id="UP000239471">
    <property type="component" value="Unassembled WGS sequence"/>
</dbReference>
<dbReference type="RefSeq" id="WP_106058389.1">
    <property type="nucleotide sequence ID" value="NZ_PVXQ01000003.1"/>
</dbReference>
<dbReference type="CDD" id="cd06525">
    <property type="entry name" value="GH25_Lyc-like"/>
    <property type="match status" value="1"/>
</dbReference>
<dbReference type="Pfam" id="PF01183">
    <property type="entry name" value="Glyco_hydro_25"/>
    <property type="match status" value="1"/>
</dbReference>
<name>A0A2T0BJG7_9CLOT</name>
<dbReference type="InterPro" id="IPR018077">
    <property type="entry name" value="Glyco_hydro_fam25_subgr"/>
</dbReference>
<dbReference type="InterPro" id="IPR036366">
    <property type="entry name" value="PGBDSf"/>
</dbReference>
<dbReference type="OrthoDB" id="9800780at2"/>
<keyword evidence="7" id="KW-1185">Reference proteome</keyword>
<dbReference type="EMBL" id="PVXQ01000003">
    <property type="protein sequence ID" value="PRR84045.1"/>
    <property type="molecule type" value="Genomic_DNA"/>
</dbReference>
<dbReference type="GO" id="GO:0016052">
    <property type="term" value="P:carbohydrate catabolic process"/>
    <property type="evidence" value="ECO:0007669"/>
    <property type="project" value="TreeGrafter"/>
</dbReference>
<dbReference type="EC" id="3.2.1.17" evidence="4"/>
<dbReference type="InterPro" id="IPR002477">
    <property type="entry name" value="Peptidoglycan-bd-like"/>
</dbReference>
<comment type="caution">
    <text evidence="6">The sequence shown here is derived from an EMBL/GenBank/DDBJ whole genome shotgun (WGS) entry which is preliminary data.</text>
</comment>
<accession>A0A2T0BJG7</accession>